<evidence type="ECO:0000313" key="3">
    <source>
        <dbReference type="Proteomes" id="UP001374535"/>
    </source>
</evidence>
<accession>A0AAQ3S5W6</accession>
<dbReference type="GO" id="GO:0006351">
    <property type="term" value="P:DNA-templated transcription"/>
    <property type="evidence" value="ECO:0007669"/>
    <property type="project" value="InterPro"/>
</dbReference>
<proteinExistence type="predicted"/>
<gene>
    <name evidence="2" type="ORF">V8G54_010565</name>
</gene>
<dbReference type="PANTHER" id="PTHR21243">
    <property type="entry name" value="PROTEIN SCAI"/>
    <property type="match status" value="1"/>
</dbReference>
<keyword evidence="3" id="KW-1185">Reference proteome</keyword>
<reference evidence="2 3" key="1">
    <citation type="journal article" date="2023" name="Life. Sci Alliance">
        <title>Evolutionary insights into 3D genome organization and epigenetic landscape of Vigna mungo.</title>
        <authorList>
            <person name="Junaid A."/>
            <person name="Singh B."/>
            <person name="Bhatia S."/>
        </authorList>
    </citation>
    <scope>NUCLEOTIDE SEQUENCE [LARGE SCALE GENOMIC DNA]</scope>
    <source>
        <strain evidence="2">Urdbean</strain>
    </source>
</reference>
<name>A0AAQ3S5W6_VIGMU</name>
<sequence length="188" mass="20207">MQVIADAEKGEPVAMLLSPSCSPAVSDCSHHSNGSLFTMFLTAPLQAFCLLIGLSDTDIDLEVLTLYAPVYKENKFLPTCVPALPMPAMPPTYSYESVILNVASMFGATKYFIFSEDVVRPENLEVDMNHSDLDDSGEGYLSLFPIIIGLVSNCVGAGDNRPGITGKIPSPAPLPPPWQPPSNSHRPP</sequence>
<dbReference type="Pfam" id="PF12070">
    <property type="entry name" value="SCAI"/>
    <property type="match status" value="1"/>
</dbReference>
<evidence type="ECO:0000256" key="1">
    <source>
        <dbReference type="SAM" id="MobiDB-lite"/>
    </source>
</evidence>
<dbReference type="EMBL" id="CP144698">
    <property type="protein sequence ID" value="WVZ17583.1"/>
    <property type="molecule type" value="Genomic_DNA"/>
</dbReference>
<feature type="region of interest" description="Disordered" evidence="1">
    <location>
        <begin position="162"/>
        <end position="188"/>
    </location>
</feature>
<feature type="compositionally biased region" description="Pro residues" evidence="1">
    <location>
        <begin position="170"/>
        <end position="180"/>
    </location>
</feature>
<evidence type="ECO:0000313" key="2">
    <source>
        <dbReference type="EMBL" id="WVZ17583.1"/>
    </source>
</evidence>
<dbReference type="InterPro" id="IPR022709">
    <property type="entry name" value="SCAI"/>
</dbReference>
<organism evidence="2 3">
    <name type="scientific">Vigna mungo</name>
    <name type="common">Black gram</name>
    <name type="synonym">Phaseolus mungo</name>
    <dbReference type="NCBI Taxonomy" id="3915"/>
    <lineage>
        <taxon>Eukaryota</taxon>
        <taxon>Viridiplantae</taxon>
        <taxon>Streptophyta</taxon>
        <taxon>Embryophyta</taxon>
        <taxon>Tracheophyta</taxon>
        <taxon>Spermatophyta</taxon>
        <taxon>Magnoliopsida</taxon>
        <taxon>eudicotyledons</taxon>
        <taxon>Gunneridae</taxon>
        <taxon>Pentapetalae</taxon>
        <taxon>rosids</taxon>
        <taxon>fabids</taxon>
        <taxon>Fabales</taxon>
        <taxon>Fabaceae</taxon>
        <taxon>Papilionoideae</taxon>
        <taxon>50 kb inversion clade</taxon>
        <taxon>NPAAA clade</taxon>
        <taxon>indigoferoid/millettioid clade</taxon>
        <taxon>Phaseoleae</taxon>
        <taxon>Vigna</taxon>
    </lineage>
</organism>
<protein>
    <submittedName>
        <fullName evidence="2">Uncharacterized protein</fullName>
    </submittedName>
</protein>
<dbReference type="AlphaFoldDB" id="A0AAQ3S5W6"/>
<dbReference type="GO" id="GO:0003714">
    <property type="term" value="F:transcription corepressor activity"/>
    <property type="evidence" value="ECO:0007669"/>
    <property type="project" value="InterPro"/>
</dbReference>
<dbReference type="Proteomes" id="UP001374535">
    <property type="component" value="Chromosome 3"/>
</dbReference>